<protein>
    <submittedName>
        <fullName evidence="1">Uncharacterized protein</fullName>
    </submittedName>
</protein>
<dbReference type="Proteomes" id="UP000003009">
    <property type="component" value="Unassembled WGS sequence"/>
</dbReference>
<dbReference type="HOGENOM" id="CLU_1308755_0_0_4"/>
<dbReference type="AlphaFoldDB" id="C4GLM3"/>
<reference evidence="1" key="1">
    <citation type="submission" date="2009-04" db="EMBL/GenBank/DDBJ databases">
        <authorList>
            <person name="Weinstock G."/>
            <person name="Sodergren E."/>
            <person name="Clifton S."/>
            <person name="Fulton L."/>
            <person name="Fulton B."/>
            <person name="Courtney L."/>
            <person name="Fronick C."/>
            <person name="Harrison M."/>
            <person name="Strong C."/>
            <person name="Farmer C."/>
            <person name="Delahaunty K."/>
            <person name="Markovic C."/>
            <person name="Hall O."/>
            <person name="Minx P."/>
            <person name="Tomlinson C."/>
            <person name="Mitreva M."/>
            <person name="Nelson J."/>
            <person name="Hou S."/>
            <person name="Wollam A."/>
            <person name="Pepin K.H."/>
            <person name="Johnson M."/>
            <person name="Bhonagiri V."/>
            <person name="Nash W.E."/>
            <person name="Warren W."/>
            <person name="Chinwalla A."/>
            <person name="Mardis E.R."/>
            <person name="Wilson R.K."/>
        </authorList>
    </citation>
    <scope>NUCLEOTIDE SEQUENCE [LARGE SCALE GENOMIC DNA]</scope>
    <source>
        <strain evidence="1">ATCC 51147</strain>
    </source>
</reference>
<proteinExistence type="predicted"/>
<keyword evidence="2" id="KW-1185">Reference proteome</keyword>
<sequence>MAGVFADGAADDGGQGGLDVFRLPLAVQGVHHAFGGECAFGKAGALQIVAWATLHAFKHGVANQIITAVFAVHQEVVGVEVEAHLRREIGQPENGGLQSCEFACGQRVVERGFAFFGAGEFLHAEFQPEHPAGAFDDAARRAAVGNQRHAVKFDNGQPHEGERMGDAENEGFVERVAAVVEQGGHHAAFAMGGVLVGEIGHKGSRRFQAA</sequence>
<comment type="caution">
    <text evidence="1">The sequence shown here is derived from an EMBL/GenBank/DDBJ whole genome shotgun (WGS) entry which is preliminary data.</text>
</comment>
<dbReference type="STRING" id="629741.GCWU000324_02594"/>
<name>C4GLM3_9NEIS</name>
<organism evidence="1 2">
    <name type="scientific">Kingella oralis ATCC 51147</name>
    <dbReference type="NCBI Taxonomy" id="629741"/>
    <lineage>
        <taxon>Bacteria</taxon>
        <taxon>Pseudomonadati</taxon>
        <taxon>Pseudomonadota</taxon>
        <taxon>Betaproteobacteria</taxon>
        <taxon>Neisseriales</taxon>
        <taxon>Neisseriaceae</taxon>
        <taxon>Kingella</taxon>
    </lineage>
</organism>
<gene>
    <name evidence="1" type="ORF">GCWU000324_02594</name>
</gene>
<evidence type="ECO:0000313" key="1">
    <source>
        <dbReference type="EMBL" id="EEP67024.1"/>
    </source>
</evidence>
<dbReference type="EMBL" id="ACJW02000005">
    <property type="protein sequence ID" value="EEP67024.1"/>
    <property type="molecule type" value="Genomic_DNA"/>
</dbReference>
<accession>C4GLM3</accession>
<evidence type="ECO:0000313" key="2">
    <source>
        <dbReference type="Proteomes" id="UP000003009"/>
    </source>
</evidence>